<dbReference type="Pfam" id="PF00440">
    <property type="entry name" value="TetR_N"/>
    <property type="match status" value="1"/>
</dbReference>
<dbReference type="Gene3D" id="1.10.357.10">
    <property type="entry name" value="Tetracycline Repressor, domain 2"/>
    <property type="match status" value="1"/>
</dbReference>
<dbReference type="InterPro" id="IPR023772">
    <property type="entry name" value="DNA-bd_HTH_TetR-type_CS"/>
</dbReference>
<sequence>MAAHPGRPVRDITPNASLHSLQECNNCLVTETPTLRERRRTETWNALHDAAAELVLEHGMGAVSIDRITEAAGVSPRTFFNYFPSKQAAVLGVRDPHLPDCLLDDFDPAGDLVTQTTHLLLAVLRTATPHEDVARRRQLTAAHPELQSLRMHAVEEARRLLAEALTERLADHQLVAAADAPAEELVSLLVTAAAAVLQHAHRHPVAGSRTAGALLTEADVDHALEFTHHLWRNTL</sequence>
<keyword evidence="1" id="KW-0805">Transcription regulation</keyword>
<accession>A0A212U705</accession>
<dbReference type="AlphaFoldDB" id="A0A212U705"/>
<dbReference type="Proteomes" id="UP000198122">
    <property type="component" value="Unassembled WGS sequence"/>
</dbReference>
<gene>
    <name evidence="6" type="ORF">SAMN05445756_2177</name>
</gene>
<keyword evidence="2 4" id="KW-0238">DNA-binding</keyword>
<keyword evidence="3" id="KW-0804">Transcription</keyword>
<organism evidence="6 7">
    <name type="scientific">Kytococcus aerolatus</name>
    <dbReference type="NCBI Taxonomy" id="592308"/>
    <lineage>
        <taxon>Bacteria</taxon>
        <taxon>Bacillati</taxon>
        <taxon>Actinomycetota</taxon>
        <taxon>Actinomycetes</taxon>
        <taxon>Micrococcales</taxon>
        <taxon>Kytococcaceae</taxon>
        <taxon>Kytococcus</taxon>
    </lineage>
</organism>
<dbReference type="SUPFAM" id="SSF46689">
    <property type="entry name" value="Homeodomain-like"/>
    <property type="match status" value="1"/>
</dbReference>
<dbReference type="InterPro" id="IPR001647">
    <property type="entry name" value="HTH_TetR"/>
</dbReference>
<dbReference type="PROSITE" id="PS50977">
    <property type="entry name" value="HTH_TETR_2"/>
    <property type="match status" value="1"/>
</dbReference>
<evidence type="ECO:0000313" key="6">
    <source>
        <dbReference type="EMBL" id="SNC73851.1"/>
    </source>
</evidence>
<dbReference type="EMBL" id="FYEZ01000003">
    <property type="protein sequence ID" value="SNC73851.1"/>
    <property type="molecule type" value="Genomic_DNA"/>
</dbReference>
<name>A0A212U705_9MICO</name>
<dbReference type="GO" id="GO:0003700">
    <property type="term" value="F:DNA-binding transcription factor activity"/>
    <property type="evidence" value="ECO:0007669"/>
    <property type="project" value="TreeGrafter"/>
</dbReference>
<reference evidence="6 7" key="1">
    <citation type="submission" date="2017-06" db="EMBL/GenBank/DDBJ databases">
        <authorList>
            <person name="Kim H.J."/>
            <person name="Triplett B.A."/>
        </authorList>
    </citation>
    <scope>NUCLEOTIDE SEQUENCE [LARGE SCALE GENOMIC DNA]</scope>
    <source>
        <strain evidence="6 7">DSM 22179</strain>
    </source>
</reference>
<feature type="domain" description="HTH tetR-type" evidence="5">
    <location>
        <begin position="41"/>
        <end position="101"/>
    </location>
</feature>
<evidence type="ECO:0000259" key="5">
    <source>
        <dbReference type="PROSITE" id="PS50977"/>
    </source>
</evidence>
<proteinExistence type="predicted"/>
<dbReference type="InterPro" id="IPR009057">
    <property type="entry name" value="Homeodomain-like_sf"/>
</dbReference>
<feature type="DNA-binding region" description="H-T-H motif" evidence="4">
    <location>
        <begin position="64"/>
        <end position="83"/>
    </location>
</feature>
<evidence type="ECO:0000256" key="4">
    <source>
        <dbReference type="PROSITE-ProRule" id="PRU00335"/>
    </source>
</evidence>
<evidence type="ECO:0000256" key="1">
    <source>
        <dbReference type="ARBA" id="ARBA00023015"/>
    </source>
</evidence>
<evidence type="ECO:0000256" key="2">
    <source>
        <dbReference type="ARBA" id="ARBA00023125"/>
    </source>
</evidence>
<dbReference type="PRINTS" id="PR00455">
    <property type="entry name" value="HTHTETR"/>
</dbReference>
<dbReference type="GO" id="GO:0000976">
    <property type="term" value="F:transcription cis-regulatory region binding"/>
    <property type="evidence" value="ECO:0007669"/>
    <property type="project" value="TreeGrafter"/>
</dbReference>
<dbReference type="PROSITE" id="PS01081">
    <property type="entry name" value="HTH_TETR_1"/>
    <property type="match status" value="1"/>
</dbReference>
<protein>
    <submittedName>
        <fullName evidence="6">Transcriptional regulator, TetR family</fullName>
    </submittedName>
</protein>
<keyword evidence="7" id="KW-1185">Reference proteome</keyword>
<evidence type="ECO:0000313" key="7">
    <source>
        <dbReference type="Proteomes" id="UP000198122"/>
    </source>
</evidence>
<dbReference type="PANTHER" id="PTHR30055">
    <property type="entry name" value="HTH-TYPE TRANSCRIPTIONAL REGULATOR RUTR"/>
    <property type="match status" value="1"/>
</dbReference>
<evidence type="ECO:0000256" key="3">
    <source>
        <dbReference type="ARBA" id="ARBA00023163"/>
    </source>
</evidence>
<dbReference type="PANTHER" id="PTHR30055:SF238">
    <property type="entry name" value="MYCOFACTOCIN BIOSYNTHESIS TRANSCRIPTIONAL REGULATOR MFTR-RELATED"/>
    <property type="match status" value="1"/>
</dbReference>
<dbReference type="InterPro" id="IPR050109">
    <property type="entry name" value="HTH-type_TetR-like_transc_reg"/>
</dbReference>